<organism evidence="2 3">
    <name type="scientific">Planococcus chinensis</name>
    <dbReference type="NCBI Taxonomy" id="272917"/>
    <lineage>
        <taxon>Bacteria</taxon>
        <taxon>Bacillati</taxon>
        <taxon>Bacillota</taxon>
        <taxon>Bacilli</taxon>
        <taxon>Bacillales</taxon>
        <taxon>Caryophanaceae</taxon>
        <taxon>Planococcus</taxon>
    </lineage>
</organism>
<dbReference type="InterPro" id="IPR033469">
    <property type="entry name" value="CYTH-like_dom_sf"/>
</dbReference>
<dbReference type="InterPro" id="IPR009195">
    <property type="entry name" value="Uncharacterised_YjbK"/>
</dbReference>
<comment type="caution">
    <text evidence="2">The sequence shown here is derived from an EMBL/GenBank/DDBJ whole genome shotgun (WGS) entry which is preliminary data.</text>
</comment>
<dbReference type="Gene3D" id="2.40.320.10">
    <property type="entry name" value="Hypothetical Protein Pfu-838710-001"/>
    <property type="match status" value="1"/>
</dbReference>
<reference evidence="3" key="1">
    <citation type="journal article" date="2019" name="Int. J. Syst. Evol. Microbiol.">
        <title>The Global Catalogue of Microorganisms (GCM) 10K type strain sequencing project: providing services to taxonomists for standard genome sequencing and annotation.</title>
        <authorList>
            <consortium name="The Broad Institute Genomics Platform"/>
            <consortium name="The Broad Institute Genome Sequencing Center for Infectious Disease"/>
            <person name="Wu L."/>
            <person name="Ma J."/>
        </authorList>
    </citation>
    <scope>NUCLEOTIDE SEQUENCE [LARGE SCALE GENOMIC DNA]</scope>
    <source>
        <strain evidence="3">CGMCC 1.15475</strain>
    </source>
</reference>
<proteinExistence type="predicted"/>
<dbReference type="PROSITE" id="PS51707">
    <property type="entry name" value="CYTH"/>
    <property type="match status" value="1"/>
</dbReference>
<gene>
    <name evidence="2" type="ORF">ACFSDB_04940</name>
</gene>
<name>A0ABW4QG42_9BACL</name>
<dbReference type="Pfam" id="PF01928">
    <property type="entry name" value="CYTH"/>
    <property type="match status" value="1"/>
</dbReference>
<dbReference type="CDD" id="cd07762">
    <property type="entry name" value="CYTH-like_Pase_1"/>
    <property type="match status" value="1"/>
</dbReference>
<dbReference type="EMBL" id="JBHUFW010000004">
    <property type="protein sequence ID" value="MFD1862263.1"/>
    <property type="molecule type" value="Genomic_DNA"/>
</dbReference>
<evidence type="ECO:0000259" key="1">
    <source>
        <dbReference type="PROSITE" id="PS51707"/>
    </source>
</evidence>
<dbReference type="PIRSF" id="PIRSF012526">
    <property type="entry name" value="CYTH_UCP012526"/>
    <property type="match status" value="1"/>
</dbReference>
<dbReference type="RefSeq" id="WP_204892695.1">
    <property type="nucleotide sequence ID" value="NZ_JBHUFW010000004.1"/>
</dbReference>
<sequence>MTKELEIEFKNMLTQSEYEGLLAHFGCKAGEAETQQNYYFDTPDFQLKEKKCALRIRRKGEAFECTLKTPAPEGNYEITDSLPSIQAWEMIDGKSFHSPEVEAALAGLQVDPAKLHMIGKLTTHRTELEIEGGLLVLDHSEYGEKEDFEVEFEVAEAVAGKARFLSLLQSHAIPVRPADKKIARFMAAAKEQAARKTEAD</sequence>
<dbReference type="InterPro" id="IPR023577">
    <property type="entry name" value="CYTH_domain"/>
</dbReference>
<keyword evidence="3" id="KW-1185">Reference proteome</keyword>
<feature type="domain" description="CYTH" evidence="1">
    <location>
        <begin position="4"/>
        <end position="192"/>
    </location>
</feature>
<protein>
    <submittedName>
        <fullName evidence="2">CYTH domain-containing protein</fullName>
    </submittedName>
</protein>
<dbReference type="Proteomes" id="UP001597273">
    <property type="component" value="Unassembled WGS sequence"/>
</dbReference>
<accession>A0ABW4QG42</accession>
<evidence type="ECO:0000313" key="3">
    <source>
        <dbReference type="Proteomes" id="UP001597273"/>
    </source>
</evidence>
<dbReference type="SUPFAM" id="SSF55154">
    <property type="entry name" value="CYTH-like phosphatases"/>
    <property type="match status" value="1"/>
</dbReference>
<evidence type="ECO:0000313" key="2">
    <source>
        <dbReference type="EMBL" id="MFD1862263.1"/>
    </source>
</evidence>
<dbReference type="SMART" id="SM01118">
    <property type="entry name" value="CYTH"/>
    <property type="match status" value="1"/>
</dbReference>